<organism evidence="2 3">
    <name type="scientific">Pontibacillus halophilus JSM 076056 = DSM 19796</name>
    <dbReference type="NCBI Taxonomy" id="1385510"/>
    <lineage>
        <taxon>Bacteria</taxon>
        <taxon>Bacillati</taxon>
        <taxon>Bacillota</taxon>
        <taxon>Bacilli</taxon>
        <taxon>Bacillales</taxon>
        <taxon>Bacillaceae</taxon>
        <taxon>Pontibacillus</taxon>
    </lineage>
</organism>
<reference evidence="2 3" key="1">
    <citation type="submission" date="2013-08" db="EMBL/GenBank/DDBJ databases">
        <authorList>
            <person name="Huang J."/>
            <person name="Wang G."/>
        </authorList>
    </citation>
    <scope>NUCLEOTIDE SEQUENCE [LARGE SCALE GENOMIC DNA]</scope>
    <source>
        <strain evidence="2 3">JSM 076056</strain>
    </source>
</reference>
<keyword evidence="1" id="KW-0812">Transmembrane</keyword>
<dbReference type="Proteomes" id="UP000030528">
    <property type="component" value="Unassembled WGS sequence"/>
</dbReference>
<evidence type="ECO:0000313" key="2">
    <source>
        <dbReference type="EMBL" id="KGX91685.1"/>
    </source>
</evidence>
<dbReference type="EMBL" id="AVPE01000009">
    <property type="protein sequence ID" value="KGX91685.1"/>
    <property type="molecule type" value="Genomic_DNA"/>
</dbReference>
<sequence length="114" mass="12950">MEVSLGPFTILLLAIVLVNFTSELVEASYYGRAMSFKKASVRSLLFTIVAVTINGLFLIFDSSYHTSVIIVFLSVGVLYCLIRMLVSIKKKERHTWIYPLICVYLCVLCLIIYE</sequence>
<dbReference type="STRING" id="1385510.GCA_000425205_02309"/>
<accession>A0A0A5GKJ5</accession>
<keyword evidence="1" id="KW-0472">Membrane</keyword>
<proteinExistence type="predicted"/>
<feature type="transmembrane region" description="Helical" evidence="1">
    <location>
        <begin position="66"/>
        <end position="86"/>
    </location>
</feature>
<feature type="transmembrane region" description="Helical" evidence="1">
    <location>
        <begin position="95"/>
        <end position="113"/>
    </location>
</feature>
<dbReference type="RefSeq" id="WP_026800656.1">
    <property type="nucleotide sequence ID" value="NZ_AULI01000009.1"/>
</dbReference>
<evidence type="ECO:0000256" key="1">
    <source>
        <dbReference type="SAM" id="Phobius"/>
    </source>
</evidence>
<comment type="caution">
    <text evidence="2">The sequence shown here is derived from an EMBL/GenBank/DDBJ whole genome shotgun (WGS) entry which is preliminary data.</text>
</comment>
<feature type="transmembrane region" description="Helical" evidence="1">
    <location>
        <begin position="41"/>
        <end position="60"/>
    </location>
</feature>
<dbReference type="AlphaFoldDB" id="A0A0A5GKJ5"/>
<name>A0A0A5GKJ5_9BACI</name>
<protein>
    <submittedName>
        <fullName evidence="2">Uncharacterized protein</fullName>
    </submittedName>
</protein>
<gene>
    <name evidence="2" type="ORF">N781_03830</name>
</gene>
<feature type="transmembrane region" description="Helical" evidence="1">
    <location>
        <begin position="6"/>
        <end position="29"/>
    </location>
</feature>
<evidence type="ECO:0000313" key="3">
    <source>
        <dbReference type="Proteomes" id="UP000030528"/>
    </source>
</evidence>
<keyword evidence="1" id="KW-1133">Transmembrane helix</keyword>
<keyword evidence="3" id="KW-1185">Reference proteome</keyword>